<gene>
    <name evidence="1" type="ORF">E0I61_09470</name>
</gene>
<reference evidence="1 2" key="1">
    <citation type="submission" date="2019-03" db="EMBL/GenBank/DDBJ databases">
        <title>Novel species of Flavobacterium.</title>
        <authorList>
            <person name="Liu Q."/>
            <person name="Xin Y.-H."/>
        </authorList>
    </citation>
    <scope>NUCLEOTIDE SEQUENCE [LARGE SCALE GENOMIC DNA]</scope>
    <source>
        <strain evidence="1 2">LB2P22</strain>
    </source>
</reference>
<dbReference type="Proteomes" id="UP000294685">
    <property type="component" value="Unassembled WGS sequence"/>
</dbReference>
<organism evidence="1 2">
    <name type="scientific">Flavobacterium ranwuense</name>
    <dbReference type="NCBI Taxonomy" id="2541725"/>
    <lineage>
        <taxon>Bacteria</taxon>
        <taxon>Pseudomonadati</taxon>
        <taxon>Bacteroidota</taxon>
        <taxon>Flavobacteriia</taxon>
        <taxon>Flavobacteriales</taxon>
        <taxon>Flavobacteriaceae</taxon>
        <taxon>Flavobacterium</taxon>
    </lineage>
</organism>
<evidence type="ECO:0000313" key="1">
    <source>
        <dbReference type="EMBL" id="TDE29379.1"/>
    </source>
</evidence>
<comment type="caution">
    <text evidence="1">The sequence shown here is derived from an EMBL/GenBank/DDBJ whole genome shotgun (WGS) entry which is preliminary data.</text>
</comment>
<dbReference type="RefSeq" id="WP_132070980.1">
    <property type="nucleotide sequence ID" value="NZ_SMLH01000004.1"/>
</dbReference>
<evidence type="ECO:0000313" key="2">
    <source>
        <dbReference type="Proteomes" id="UP000294685"/>
    </source>
</evidence>
<sequence>MKEVYYVYNNEAIASCVFLSILDKIESIDIARSCLILPFLLDDKTVSFIKKNNSTECNLEHLVNINQRLFASFNKRYLSLLPVSINSLIILKKGEQLYVNDNIIRKSNTKINIDVEELGDRFSKLMEVIPVFLSLIENYSTNQLYRILKVQL</sequence>
<dbReference type="InterPro" id="IPR045390">
    <property type="entry name" value="ABC-3C_MC3"/>
</dbReference>
<keyword evidence="2" id="KW-1185">Reference proteome</keyword>
<proteinExistence type="predicted"/>
<accession>A0ABY2DTS2</accession>
<name>A0ABY2DTS2_9FLAO</name>
<protein>
    <submittedName>
        <fullName evidence="1">Uncharacterized protein</fullName>
    </submittedName>
</protein>
<dbReference type="EMBL" id="SMLH01000004">
    <property type="protein sequence ID" value="TDE29379.1"/>
    <property type="molecule type" value="Genomic_DNA"/>
</dbReference>
<dbReference type="Pfam" id="PF20131">
    <property type="entry name" value="MC3"/>
    <property type="match status" value="1"/>
</dbReference>